<comment type="caution">
    <text evidence="1">The sequence shown here is derived from an EMBL/GenBank/DDBJ whole genome shotgun (WGS) entry which is preliminary data.</text>
</comment>
<gene>
    <name evidence="1" type="ORF">C8N29_101311</name>
</gene>
<protein>
    <submittedName>
        <fullName evidence="1">Phage gp16-like protein</fullName>
    </submittedName>
</protein>
<keyword evidence="2" id="KW-1185">Reference proteome</keyword>
<dbReference type="InterPro" id="IPR009363">
    <property type="entry name" value="Phage_Mu_Gp16"/>
</dbReference>
<name>A0A2T5J3W3_9GAMM</name>
<dbReference type="Pfam" id="PF06252">
    <property type="entry name" value="GemA"/>
    <property type="match status" value="1"/>
</dbReference>
<dbReference type="OrthoDB" id="7360086at2"/>
<evidence type="ECO:0000313" key="1">
    <source>
        <dbReference type="EMBL" id="PTQ91238.1"/>
    </source>
</evidence>
<accession>A0A2T5J3W3</accession>
<sequence length="145" mass="16465">MTVKSDSKPRLIQLIHIAKSQLGMDDDTYRNMLKQLTQKDSTKLLTVGQLNRVVAHLQVLGFKIQTKHKQPAPKIFDPQSKKIRALWLELHRLGHIQDSSEAALAAYVKRITSIESLAWLSTAQASQVIETLKNWLLRVESKKTA</sequence>
<dbReference type="AlphaFoldDB" id="A0A2T5J3W3"/>
<proteinExistence type="predicted"/>
<evidence type="ECO:0000313" key="2">
    <source>
        <dbReference type="Proteomes" id="UP000244223"/>
    </source>
</evidence>
<organism evidence="1 2">
    <name type="scientific">Agitococcus lubricus</name>
    <dbReference type="NCBI Taxonomy" id="1077255"/>
    <lineage>
        <taxon>Bacteria</taxon>
        <taxon>Pseudomonadati</taxon>
        <taxon>Pseudomonadota</taxon>
        <taxon>Gammaproteobacteria</taxon>
        <taxon>Moraxellales</taxon>
        <taxon>Moraxellaceae</taxon>
        <taxon>Agitococcus</taxon>
    </lineage>
</organism>
<dbReference type="EMBL" id="QAON01000001">
    <property type="protein sequence ID" value="PTQ91238.1"/>
    <property type="molecule type" value="Genomic_DNA"/>
</dbReference>
<dbReference type="RefSeq" id="WP_107864256.1">
    <property type="nucleotide sequence ID" value="NZ_QAON01000001.1"/>
</dbReference>
<reference evidence="1 2" key="1">
    <citation type="submission" date="2018-04" db="EMBL/GenBank/DDBJ databases">
        <title>Genomic Encyclopedia of Archaeal and Bacterial Type Strains, Phase II (KMG-II): from individual species to whole genera.</title>
        <authorList>
            <person name="Goeker M."/>
        </authorList>
    </citation>
    <scope>NUCLEOTIDE SEQUENCE [LARGE SCALE GENOMIC DNA]</scope>
    <source>
        <strain evidence="1 2">DSM 5822</strain>
    </source>
</reference>
<dbReference type="Proteomes" id="UP000244223">
    <property type="component" value="Unassembled WGS sequence"/>
</dbReference>